<reference evidence="1 2" key="1">
    <citation type="journal article" date="2020" name="ISME J.">
        <title>Uncovering the hidden diversity of litter-decomposition mechanisms in mushroom-forming fungi.</title>
        <authorList>
            <person name="Floudas D."/>
            <person name="Bentzer J."/>
            <person name="Ahren D."/>
            <person name="Johansson T."/>
            <person name="Persson P."/>
            <person name="Tunlid A."/>
        </authorList>
    </citation>
    <scope>NUCLEOTIDE SEQUENCE [LARGE SCALE GENOMIC DNA]</scope>
    <source>
        <strain evidence="1 2">CBS 146.42</strain>
    </source>
</reference>
<dbReference type="OrthoDB" id="3145912at2759"/>
<comment type="caution">
    <text evidence="1">The sequence shown here is derived from an EMBL/GenBank/DDBJ whole genome shotgun (WGS) entry which is preliminary data.</text>
</comment>
<protein>
    <submittedName>
        <fullName evidence="1">Uncharacterized protein</fullName>
    </submittedName>
</protein>
<gene>
    <name evidence="1" type="ORF">D9756_002395</name>
</gene>
<sequence length="361" mass="41440">MADKFPYFNEFPEDIQRLIFEFAFEGASELLSPSIAHGRVLDLLLVSKVVKQWTEPLVYRNISASMILGNPIRYMSSIPKGFFRNHVRSLTVDDLDTNGFLEQILSECRTNLVGLAWWQIPHNRTKWAPFLLSQAYPSLRKLSIYYGILPSGAEDPFRKPIFQNLTHLDIGLPATDAHFIDNSSNANLRKVTSWKDLQSLKSLIHLHLDMNRALSFRAPNTVEDFQEVILEIIPHLPHTAQFFSLHLPYTFLSRAAILPVTSRQVFDDLIRGSTDPRILVCYAPARRWSASLHTMTQAELISIEGFSEWLLPRGRSQQNDKQLRVMFPKADNDFWDEAERMIRRRNGELYGNVPSGGGWAK</sequence>
<dbReference type="Proteomes" id="UP000559027">
    <property type="component" value="Unassembled WGS sequence"/>
</dbReference>
<dbReference type="AlphaFoldDB" id="A0A8H5GB71"/>
<dbReference type="InterPro" id="IPR032675">
    <property type="entry name" value="LRR_dom_sf"/>
</dbReference>
<organism evidence="1 2">
    <name type="scientific">Leucocoprinus leucothites</name>
    <dbReference type="NCBI Taxonomy" id="201217"/>
    <lineage>
        <taxon>Eukaryota</taxon>
        <taxon>Fungi</taxon>
        <taxon>Dikarya</taxon>
        <taxon>Basidiomycota</taxon>
        <taxon>Agaricomycotina</taxon>
        <taxon>Agaricomycetes</taxon>
        <taxon>Agaricomycetidae</taxon>
        <taxon>Agaricales</taxon>
        <taxon>Agaricineae</taxon>
        <taxon>Agaricaceae</taxon>
        <taxon>Leucocoprinus</taxon>
    </lineage>
</organism>
<proteinExistence type="predicted"/>
<keyword evidence="2" id="KW-1185">Reference proteome</keyword>
<evidence type="ECO:0000313" key="1">
    <source>
        <dbReference type="EMBL" id="KAF5361817.1"/>
    </source>
</evidence>
<accession>A0A8H5GB71</accession>
<dbReference type="Gene3D" id="3.80.10.10">
    <property type="entry name" value="Ribonuclease Inhibitor"/>
    <property type="match status" value="1"/>
</dbReference>
<name>A0A8H5GB71_9AGAR</name>
<evidence type="ECO:0000313" key="2">
    <source>
        <dbReference type="Proteomes" id="UP000559027"/>
    </source>
</evidence>
<dbReference type="EMBL" id="JAACJO010000002">
    <property type="protein sequence ID" value="KAF5361817.1"/>
    <property type="molecule type" value="Genomic_DNA"/>
</dbReference>